<dbReference type="GO" id="GO:0005634">
    <property type="term" value="C:nucleus"/>
    <property type="evidence" value="ECO:0007669"/>
    <property type="project" value="TreeGrafter"/>
</dbReference>
<feature type="region of interest" description="Disordered" evidence="2">
    <location>
        <begin position="383"/>
        <end position="431"/>
    </location>
</feature>
<name>A0AAV6KY08_9ERIC</name>
<feature type="compositionally biased region" description="Polar residues" evidence="2">
    <location>
        <begin position="1"/>
        <end position="22"/>
    </location>
</feature>
<dbReference type="InterPro" id="IPR044827">
    <property type="entry name" value="GBF-like"/>
</dbReference>
<feature type="compositionally biased region" description="Polar residues" evidence="2">
    <location>
        <begin position="383"/>
        <end position="401"/>
    </location>
</feature>
<gene>
    <name evidence="3" type="ORF">RHGRI_007018</name>
</gene>
<keyword evidence="1" id="KW-0175">Coiled coil</keyword>
<evidence type="ECO:0000313" key="4">
    <source>
        <dbReference type="Proteomes" id="UP000823749"/>
    </source>
</evidence>
<accession>A0AAV6KY08</accession>
<evidence type="ECO:0000313" key="3">
    <source>
        <dbReference type="EMBL" id="KAG5556602.1"/>
    </source>
</evidence>
<dbReference type="AlphaFoldDB" id="A0AAV6KY08"/>
<proteinExistence type="predicted"/>
<feature type="region of interest" description="Disordered" evidence="2">
    <location>
        <begin position="54"/>
        <end position="98"/>
    </location>
</feature>
<dbReference type="Proteomes" id="UP000823749">
    <property type="component" value="Chromosome 3"/>
</dbReference>
<feature type="coiled-coil region" evidence="1">
    <location>
        <begin position="214"/>
        <end position="255"/>
    </location>
</feature>
<keyword evidence="4" id="KW-1185">Reference proteome</keyword>
<evidence type="ECO:0000256" key="2">
    <source>
        <dbReference type="SAM" id="MobiDB-lite"/>
    </source>
</evidence>
<reference evidence="3" key="1">
    <citation type="submission" date="2020-08" db="EMBL/GenBank/DDBJ databases">
        <title>Plant Genome Project.</title>
        <authorList>
            <person name="Zhang R.-G."/>
        </authorList>
    </citation>
    <scope>NUCLEOTIDE SEQUENCE</scope>
    <source>
        <strain evidence="3">WSP0</strain>
        <tissue evidence="3">Leaf</tissue>
    </source>
</reference>
<comment type="caution">
    <text evidence="3">The sequence shown here is derived from an EMBL/GenBank/DDBJ whole genome shotgun (WGS) entry which is preliminary data.</text>
</comment>
<evidence type="ECO:0000256" key="1">
    <source>
        <dbReference type="SAM" id="Coils"/>
    </source>
</evidence>
<dbReference type="PANTHER" id="PTHR45967:SF28">
    <property type="entry name" value="BASIC-LEUCINE ZIPPER (BZIP) TRANSCRIPTION FACTOR FAMILY PROTEIN"/>
    <property type="match status" value="1"/>
</dbReference>
<dbReference type="GO" id="GO:0043565">
    <property type="term" value="F:sequence-specific DNA binding"/>
    <property type="evidence" value="ECO:0007669"/>
    <property type="project" value="InterPro"/>
</dbReference>
<feature type="region of interest" description="Disordered" evidence="2">
    <location>
        <begin position="1"/>
        <end position="28"/>
    </location>
</feature>
<sequence length="446" mass="48538">MASSMASSYDSPPHTSSASASESEGVYCGSSWECGGGDSVVGSELEAAEALAGLAHSALPTHRVEAESPPPRSGGTNPEEDAALLRPPSPSEDQTGVVKQQGAVICTLKMEGMDVEQDAEFHKPSHISNSSYVSCSGRKSRPQLTEAEKEARRLRRVLANRESARQTIRRRQVGRRRKLCSEGFHRLRSGSSLNLRSGDRFIIGTTVCFVKALFVELTRKAAGLASENENLKREKEVALDEYDSLKSTNKCLKAQMAETVKTGVEETRVDSKPTNVEIPTSSYANCPYLVFSQPPFSPFPWPHIIPSSNPVQSNSLSQNAIFVSSEVPMPSIAKPDICHEPENPMNANGQGTPFYIVPYPWFFPIPDHGDGLNLGPSIDLNIEQTGNSNDNPCSASPSSNIIVHEEKNPVKAKPEASSKKDDGAAEAAEARRKRKELIKLKRLHCR</sequence>
<dbReference type="PANTHER" id="PTHR45967">
    <property type="entry name" value="G-BOX-BINDING FACTOR 3-RELATED"/>
    <property type="match status" value="1"/>
</dbReference>
<feature type="compositionally biased region" description="Basic and acidic residues" evidence="2">
    <location>
        <begin position="403"/>
        <end position="423"/>
    </location>
</feature>
<protein>
    <recommendedName>
        <fullName evidence="5">BZIP domain-containing protein</fullName>
    </recommendedName>
</protein>
<organism evidence="3 4">
    <name type="scientific">Rhododendron griersonianum</name>
    <dbReference type="NCBI Taxonomy" id="479676"/>
    <lineage>
        <taxon>Eukaryota</taxon>
        <taxon>Viridiplantae</taxon>
        <taxon>Streptophyta</taxon>
        <taxon>Embryophyta</taxon>
        <taxon>Tracheophyta</taxon>
        <taxon>Spermatophyta</taxon>
        <taxon>Magnoliopsida</taxon>
        <taxon>eudicotyledons</taxon>
        <taxon>Gunneridae</taxon>
        <taxon>Pentapetalae</taxon>
        <taxon>asterids</taxon>
        <taxon>Ericales</taxon>
        <taxon>Ericaceae</taxon>
        <taxon>Ericoideae</taxon>
        <taxon>Rhodoreae</taxon>
        <taxon>Rhododendron</taxon>
    </lineage>
</organism>
<evidence type="ECO:0008006" key="5">
    <source>
        <dbReference type="Google" id="ProtNLM"/>
    </source>
</evidence>
<dbReference type="GO" id="GO:0003700">
    <property type="term" value="F:DNA-binding transcription factor activity"/>
    <property type="evidence" value="ECO:0007669"/>
    <property type="project" value="InterPro"/>
</dbReference>
<dbReference type="EMBL" id="JACTNZ010000003">
    <property type="protein sequence ID" value="KAG5556602.1"/>
    <property type="molecule type" value="Genomic_DNA"/>
</dbReference>